<evidence type="ECO:0000256" key="4">
    <source>
        <dbReference type="ARBA" id="ARBA00023136"/>
    </source>
</evidence>
<dbReference type="PROSITE" id="PS50929">
    <property type="entry name" value="ABC_TM1F"/>
    <property type="match status" value="1"/>
</dbReference>
<reference evidence="9" key="1">
    <citation type="journal article" date="2019" name="Int. J. Syst. Evol. Microbiol.">
        <title>The Global Catalogue of Microorganisms (GCM) 10K type strain sequencing project: providing services to taxonomists for standard genome sequencing and annotation.</title>
        <authorList>
            <consortium name="The Broad Institute Genomics Platform"/>
            <consortium name="The Broad Institute Genome Sequencing Center for Infectious Disease"/>
            <person name="Wu L."/>
            <person name="Ma J."/>
        </authorList>
    </citation>
    <scope>NUCLEOTIDE SEQUENCE [LARGE SCALE GENOMIC DNA]</scope>
    <source>
        <strain evidence="9">KCTC 42964</strain>
    </source>
</reference>
<comment type="caution">
    <text evidence="8">The sequence shown here is derived from an EMBL/GenBank/DDBJ whole genome shotgun (WGS) entry which is preliminary data.</text>
</comment>
<feature type="transmembrane region" description="Helical" evidence="6">
    <location>
        <begin position="45"/>
        <end position="64"/>
    </location>
</feature>
<evidence type="ECO:0000256" key="3">
    <source>
        <dbReference type="ARBA" id="ARBA00022989"/>
    </source>
</evidence>
<feature type="transmembrane region" description="Helical" evidence="6">
    <location>
        <begin position="76"/>
        <end position="96"/>
    </location>
</feature>
<feature type="transmembrane region" description="Helical" evidence="6">
    <location>
        <begin position="148"/>
        <end position="170"/>
    </location>
</feature>
<dbReference type="RefSeq" id="WP_379898089.1">
    <property type="nucleotide sequence ID" value="NZ_JBHRTR010000009.1"/>
</dbReference>
<keyword evidence="4 6" id="KW-0472">Membrane</keyword>
<feature type="domain" description="ABC transmembrane type-1" evidence="7">
    <location>
        <begin position="45"/>
        <end position="325"/>
    </location>
</feature>
<dbReference type="InterPro" id="IPR011527">
    <property type="entry name" value="ABC1_TM_dom"/>
</dbReference>
<accession>A0ABV7KV29</accession>
<gene>
    <name evidence="8" type="ORF">ACFOGJ_03215</name>
</gene>
<evidence type="ECO:0000256" key="1">
    <source>
        <dbReference type="ARBA" id="ARBA00004651"/>
    </source>
</evidence>
<protein>
    <submittedName>
        <fullName evidence="8">ABC transporter transmembrane domain-containing protein</fullName>
    </submittedName>
</protein>
<keyword evidence="9" id="KW-1185">Reference proteome</keyword>
<feature type="transmembrane region" description="Helical" evidence="6">
    <location>
        <begin position="176"/>
        <end position="194"/>
    </location>
</feature>
<comment type="subcellular location">
    <subcellularLocation>
        <location evidence="1">Cell membrane</location>
        <topology evidence="1">Multi-pass membrane protein</topology>
    </subcellularLocation>
</comment>
<evidence type="ECO:0000256" key="5">
    <source>
        <dbReference type="SAM" id="MobiDB-lite"/>
    </source>
</evidence>
<dbReference type="EMBL" id="JBHRTR010000009">
    <property type="protein sequence ID" value="MFC3226221.1"/>
    <property type="molecule type" value="Genomic_DNA"/>
</dbReference>
<evidence type="ECO:0000256" key="6">
    <source>
        <dbReference type="SAM" id="Phobius"/>
    </source>
</evidence>
<keyword evidence="3 6" id="KW-1133">Transmembrane helix</keyword>
<dbReference type="SUPFAM" id="SSF90123">
    <property type="entry name" value="ABC transporter transmembrane region"/>
    <property type="match status" value="2"/>
</dbReference>
<evidence type="ECO:0000259" key="7">
    <source>
        <dbReference type="PROSITE" id="PS50929"/>
    </source>
</evidence>
<dbReference type="Pfam" id="PF00664">
    <property type="entry name" value="ABC_membrane"/>
    <property type="match status" value="1"/>
</dbReference>
<feature type="region of interest" description="Disordered" evidence="5">
    <location>
        <begin position="221"/>
        <end position="244"/>
    </location>
</feature>
<dbReference type="Gene3D" id="1.20.1560.10">
    <property type="entry name" value="ABC transporter type 1, transmembrane domain"/>
    <property type="match status" value="2"/>
</dbReference>
<name>A0ABV7KV29_9PROT</name>
<sequence length="353" mass="38151">MSEPPLSPDIYRAALPSVPDRPLPEMPATLYGYVWKVSTRQQVRLCLLSLLVFPLTLAPLELQRRIVDGAIEGGDLRLLLLLGGVYLAAIICLAALKYVRNTYANRVGEGVVRILRKRIADNEAVGEETDHGTRQAILSAEAEKVGGFVAESIALPFLQGGIIVSVAAYMLVVQPLIAAVAIGFLVPSLLVVGLTQPRLNRLSKDKITLVRRLGEQVLGEAGAHGNEAGGEEHRETGSDSGARGPERHIQRIYYLRLHFAAVKYAAKAVTNLINHLGPLSVLVLGGWLVIQGEAQVGTIVAFMSGYERMTNPARDLLNFYRRLSLMRVQYRLVRDTAGNADAGGADGGPPQPA</sequence>
<evidence type="ECO:0000313" key="8">
    <source>
        <dbReference type="EMBL" id="MFC3226221.1"/>
    </source>
</evidence>
<evidence type="ECO:0000313" key="9">
    <source>
        <dbReference type="Proteomes" id="UP001595528"/>
    </source>
</evidence>
<proteinExistence type="predicted"/>
<evidence type="ECO:0000256" key="2">
    <source>
        <dbReference type="ARBA" id="ARBA00022692"/>
    </source>
</evidence>
<dbReference type="InterPro" id="IPR036640">
    <property type="entry name" value="ABC1_TM_sf"/>
</dbReference>
<keyword evidence="2 6" id="KW-0812">Transmembrane</keyword>
<dbReference type="Proteomes" id="UP001595528">
    <property type="component" value="Unassembled WGS sequence"/>
</dbReference>
<organism evidence="8 9">
    <name type="scientific">Marinibaculum pumilum</name>
    <dbReference type="NCBI Taxonomy" id="1766165"/>
    <lineage>
        <taxon>Bacteria</taxon>
        <taxon>Pseudomonadati</taxon>
        <taxon>Pseudomonadota</taxon>
        <taxon>Alphaproteobacteria</taxon>
        <taxon>Rhodospirillales</taxon>
        <taxon>Rhodospirillaceae</taxon>
        <taxon>Marinibaculum</taxon>
    </lineage>
</organism>